<keyword evidence="2" id="KW-0436">Ligase</keyword>
<dbReference type="OrthoDB" id="9772788at2"/>
<accession>A0A1X9SSP3</accession>
<dbReference type="SUPFAM" id="SSF56801">
    <property type="entry name" value="Acetyl-CoA synthetase-like"/>
    <property type="match status" value="1"/>
</dbReference>
<organism evidence="2 3">
    <name type="scientific">Campylobacter devanensis</name>
    <dbReference type="NCBI Taxonomy" id="3161138"/>
    <lineage>
        <taxon>Bacteria</taxon>
        <taxon>Pseudomonadati</taxon>
        <taxon>Campylobacterota</taxon>
        <taxon>Epsilonproteobacteria</taxon>
        <taxon>Campylobacterales</taxon>
        <taxon>Campylobacteraceae</taxon>
        <taxon>Campylobacter</taxon>
    </lineage>
</organism>
<protein>
    <submittedName>
        <fullName evidence="2">Acyl-CoA synthetase / AMP-(Fatty) acid ligase</fullName>
    </submittedName>
</protein>
<dbReference type="Gene3D" id="3.40.50.12780">
    <property type="entry name" value="N-terminal domain of ligase-like"/>
    <property type="match status" value="1"/>
</dbReference>
<gene>
    <name evidence="2" type="ORF">CIGN_0981</name>
</gene>
<dbReference type="Pfam" id="PF00501">
    <property type="entry name" value="AMP-binding"/>
    <property type="match status" value="1"/>
</dbReference>
<name>A0A1X9SSP3_9BACT</name>
<feature type="domain" description="AMP-dependent synthetase/ligase" evidence="1">
    <location>
        <begin position="102"/>
        <end position="262"/>
    </location>
</feature>
<dbReference type="EMBL" id="CP018788">
    <property type="protein sequence ID" value="ARQ99263.1"/>
    <property type="molecule type" value="Genomic_DNA"/>
</dbReference>
<dbReference type="InterPro" id="IPR042099">
    <property type="entry name" value="ANL_N_sf"/>
</dbReference>
<sequence length="368" mass="41877">MREIFNPNSTFISQNKIKSFDEFLEDVSKFATYNKFDEIDIFIYDGYLFLVAFFGSILSGGKPYLLPYYYSNNSRPFIDDEVVSNILTRNIESKSSKIKLNLNSTFYIQTSGSSGERKNIEKSIDQMVKEGEFLRSFFNISNTHTFLSSVSHQHLFGLTFKVFTALISGCKVYTQNLTYPEILAQNIDLCSADDELILISSPVLLESLSKQKNMSQFNKIKMIFTAGSKLNLDILKSLQSKLSATITEIYGSSETGIIAYGDGENFKAFPSVDIKCDDKNRLIIRSPWQDLDNGFISNDCAEFNKDSFKIIGRYDRIIKLHDRRVSLDAIENLIKQSPIINTVVVAQDDRYKRLAAILVLSDEGKKLY</sequence>
<proteinExistence type="predicted"/>
<dbReference type="InterPro" id="IPR000873">
    <property type="entry name" value="AMP-dep_synth/lig_dom"/>
</dbReference>
<evidence type="ECO:0000313" key="2">
    <source>
        <dbReference type="EMBL" id="ARQ99263.1"/>
    </source>
</evidence>
<evidence type="ECO:0000259" key="1">
    <source>
        <dbReference type="Pfam" id="PF00501"/>
    </source>
</evidence>
<dbReference type="GO" id="GO:0016874">
    <property type="term" value="F:ligase activity"/>
    <property type="evidence" value="ECO:0007669"/>
    <property type="project" value="UniProtKB-KW"/>
</dbReference>
<dbReference type="AlphaFoldDB" id="A0A1X9SSP3"/>
<reference evidence="2 3" key="1">
    <citation type="journal article" date="2017" name="Genome Biol. Evol.">
        <title>Comparative Genomic Analysis Identifies a Campylobacter Clade Deficient in Selenium Metabolism.</title>
        <authorList>
            <person name="Miller W.G."/>
            <person name="Yee E."/>
            <person name="Lopes B.S."/>
            <person name="Chapman M.H."/>
            <person name="Huynh S."/>
            <person name="Bono J.L."/>
            <person name="Parker C.T."/>
            <person name="Strachan N.J.C."/>
            <person name="Forbes K.J."/>
        </authorList>
    </citation>
    <scope>NUCLEOTIDE SEQUENCE [LARGE SCALE GENOMIC DNA]</scope>
    <source>
        <strain evidence="2 3">NCTC 13003</strain>
    </source>
</reference>
<evidence type="ECO:0000313" key="3">
    <source>
        <dbReference type="Proteomes" id="UP000194309"/>
    </source>
</evidence>
<dbReference type="Proteomes" id="UP000194309">
    <property type="component" value="Chromosome"/>
</dbReference>
<dbReference type="PANTHER" id="PTHR45398:SF1">
    <property type="entry name" value="ENZYME, PUTATIVE (JCVI)-RELATED"/>
    <property type="match status" value="1"/>
</dbReference>
<keyword evidence="3" id="KW-1185">Reference proteome</keyword>
<dbReference type="STRING" id="1660064.CIGN_0981"/>
<dbReference type="PANTHER" id="PTHR45398">
    <property type="match status" value="1"/>
</dbReference>
<dbReference type="KEGG" id="cdev:CIGN_0981"/>
<accession>A0A381D9J5</accession>